<evidence type="ECO:0000313" key="3">
    <source>
        <dbReference type="Proteomes" id="UP000010793"/>
    </source>
</evidence>
<protein>
    <recommendedName>
        <fullName evidence="4">Lipoprotein</fullName>
    </recommendedName>
</protein>
<proteinExistence type="predicted"/>
<name>A0A3B6VKU8_BRAPL</name>
<sequence>MIKNILLISFLMLSMISCSNVKILDPNERDVEVQYVTTVENNSEIYRYVSKDVTSIIKFRLKDFANDFTNIWCLELYDGKTYFTSCDLYMNKYQFSILFDRYDYKKIKNISYLFSNTMLEVVFSVTNVSINGSQLTLTFDKQINGSNTTTIDFGTDLDTIMNSIKTYSYLSDKENYNFKIVILTILIYASLQANGIIPVS</sequence>
<organism evidence="2 3">
    <name type="scientific">Brachyspira pilosicoli P43/6/78</name>
    <dbReference type="NCBI Taxonomy" id="1042417"/>
    <lineage>
        <taxon>Bacteria</taxon>
        <taxon>Pseudomonadati</taxon>
        <taxon>Spirochaetota</taxon>
        <taxon>Spirochaetia</taxon>
        <taxon>Brachyspirales</taxon>
        <taxon>Brachyspiraceae</taxon>
        <taxon>Brachyspira</taxon>
    </lineage>
</organism>
<dbReference type="PROSITE" id="PS51257">
    <property type="entry name" value="PROKAR_LIPOPROTEIN"/>
    <property type="match status" value="1"/>
</dbReference>
<reference evidence="2 3" key="1">
    <citation type="journal article" date="2013" name="Genome Announc.">
        <title>Complete Genome Sequence of the Porcine Strain Brachyspira pilosicoli P43/6/78(T.).</title>
        <authorList>
            <person name="Lin C."/>
            <person name="den Bakker H.C."/>
            <person name="Suzuki H."/>
            <person name="Lefebure T."/>
            <person name="Ponnala L."/>
            <person name="Sun Q."/>
            <person name="Stanhope M.J."/>
            <person name="Wiedmann M."/>
            <person name="Duhamel G.E."/>
        </authorList>
    </citation>
    <scope>NUCLEOTIDE SEQUENCE [LARGE SCALE GENOMIC DNA]</scope>
    <source>
        <strain evidence="2 3">P43/6/78</strain>
    </source>
</reference>
<keyword evidence="1" id="KW-0732">Signal</keyword>
<dbReference type="RefSeq" id="WP_013244691.1">
    <property type="nucleotide sequence ID" value="NC_019908.1"/>
</dbReference>
<evidence type="ECO:0000256" key="1">
    <source>
        <dbReference type="SAM" id="SignalP"/>
    </source>
</evidence>
<evidence type="ECO:0000313" key="2">
    <source>
        <dbReference type="EMBL" id="AGA66516.1"/>
    </source>
</evidence>
<keyword evidence="3" id="KW-1185">Reference proteome</keyword>
<feature type="chain" id="PRO_5017263919" description="Lipoprotein" evidence="1">
    <location>
        <begin position="20"/>
        <end position="200"/>
    </location>
</feature>
<dbReference type="GeneID" id="56440320"/>
<dbReference type="KEGG" id="bpip:BPP43_06380"/>
<dbReference type="AlphaFoldDB" id="A0A3B6VKU8"/>
<evidence type="ECO:0008006" key="4">
    <source>
        <dbReference type="Google" id="ProtNLM"/>
    </source>
</evidence>
<dbReference type="Proteomes" id="UP000010793">
    <property type="component" value="Chromosome"/>
</dbReference>
<dbReference type="EMBL" id="CP002873">
    <property type="protein sequence ID" value="AGA66516.1"/>
    <property type="molecule type" value="Genomic_DNA"/>
</dbReference>
<accession>A0A3B6VKU8</accession>
<gene>
    <name evidence="2" type="ORF">BPP43_06380</name>
</gene>
<feature type="signal peptide" evidence="1">
    <location>
        <begin position="1"/>
        <end position="19"/>
    </location>
</feature>